<evidence type="ECO:0000256" key="2">
    <source>
        <dbReference type="ARBA" id="ARBA00022679"/>
    </source>
</evidence>
<sequence length="399" mass="42496">MAERTEVVFVDGVRTPFGRAGEKGMYWNTRADDLVVKAIIGLLERNPSVPKDRIDEVAIAATTQQGDQGLTLGRTAALLAGLPKSVPGFAIDRMCAGAMTSVTTLGSGIGFGAYDLVIAGGVEHMGRHPMGLDADPNPRFLSERLVSPDALNMGNTAERIHDRFPHLTKERADRFGLRSQQKVAAAYAAGQIQPDLVSVALRTDAGWGLATQDEGMRPETTMEGLAGLKTPFRPHGRITAGNASPLTDGATASLLASAETAKELGLRAKMRMVSFAFAGVEPEIMGLGPVPSTEKALRKAGLSITDIGLFELNEAFAVQVLSFLDHFGIDDDDPRVNPWGGAIAIGHPLAASGVRLMIQLARQFEQHPEVRYGLTAMCVGLGQGGTVIWENPNYTGKKK</sequence>
<dbReference type="Pfam" id="PF02803">
    <property type="entry name" value="Thiolase_C"/>
    <property type="match status" value="1"/>
</dbReference>
<dbReference type="GO" id="GO:0006635">
    <property type="term" value="P:fatty acid beta-oxidation"/>
    <property type="evidence" value="ECO:0007669"/>
    <property type="project" value="TreeGrafter"/>
</dbReference>
<dbReference type="PANTHER" id="PTHR43853:SF2">
    <property type="entry name" value="3-OXOADIPYL-COA_3-OXO-5,6-DEHYDROSUBERYL-COA THIOLASE"/>
    <property type="match status" value="1"/>
</dbReference>
<feature type="domain" description="Thiolase C-terminal" evidence="7">
    <location>
        <begin position="268"/>
        <end position="390"/>
    </location>
</feature>
<evidence type="ECO:0000256" key="5">
    <source>
        <dbReference type="RuleBase" id="RU003557"/>
    </source>
</evidence>
<dbReference type="InterPro" id="IPR050215">
    <property type="entry name" value="Thiolase-like_sf_Thiolase"/>
</dbReference>
<dbReference type="RefSeq" id="WP_130505397.1">
    <property type="nucleotide sequence ID" value="NZ_SHLC01000001.1"/>
</dbReference>
<reference evidence="8 9" key="1">
    <citation type="submission" date="2019-02" db="EMBL/GenBank/DDBJ databases">
        <title>Sequencing the genomes of 1000 actinobacteria strains.</title>
        <authorList>
            <person name="Klenk H.-P."/>
        </authorList>
    </citation>
    <scope>NUCLEOTIDE SEQUENCE [LARGE SCALE GENOMIC DNA]</scope>
    <source>
        <strain evidence="8 9">DSM 18319</strain>
    </source>
</reference>
<dbReference type="SUPFAM" id="SSF53901">
    <property type="entry name" value="Thiolase-like"/>
    <property type="match status" value="2"/>
</dbReference>
<evidence type="ECO:0000259" key="6">
    <source>
        <dbReference type="Pfam" id="PF00108"/>
    </source>
</evidence>
<evidence type="ECO:0000313" key="8">
    <source>
        <dbReference type="EMBL" id="RZU64979.1"/>
    </source>
</evidence>
<dbReference type="InterPro" id="IPR016039">
    <property type="entry name" value="Thiolase-like"/>
</dbReference>
<dbReference type="Pfam" id="PF00108">
    <property type="entry name" value="Thiolase_N"/>
    <property type="match status" value="1"/>
</dbReference>
<dbReference type="NCBIfam" id="TIGR01930">
    <property type="entry name" value="AcCoA-C-Actrans"/>
    <property type="match status" value="1"/>
</dbReference>
<feature type="active site" description="Proton acceptor" evidence="4">
    <location>
        <position position="347"/>
    </location>
</feature>
<feature type="active site" description="Acyl-thioester intermediate" evidence="4">
    <location>
        <position position="95"/>
    </location>
</feature>
<feature type="active site" description="Proton acceptor" evidence="4">
    <location>
        <position position="378"/>
    </location>
</feature>
<dbReference type="OrthoDB" id="3204099at2"/>
<comment type="caution">
    <text evidence="8">The sequence shown here is derived from an EMBL/GenBank/DDBJ whole genome shotgun (WGS) entry which is preliminary data.</text>
</comment>
<dbReference type="AlphaFoldDB" id="A0A4Q8AM55"/>
<dbReference type="Gene3D" id="3.40.47.10">
    <property type="match status" value="1"/>
</dbReference>
<dbReference type="PROSITE" id="PS00737">
    <property type="entry name" value="THIOLASE_2"/>
    <property type="match status" value="1"/>
</dbReference>
<dbReference type="InterPro" id="IPR020613">
    <property type="entry name" value="Thiolase_CS"/>
</dbReference>
<dbReference type="Proteomes" id="UP000291483">
    <property type="component" value="Unassembled WGS sequence"/>
</dbReference>
<keyword evidence="2 5" id="KW-0808">Transferase</keyword>
<dbReference type="InterPro" id="IPR002155">
    <property type="entry name" value="Thiolase"/>
</dbReference>
<dbReference type="EMBL" id="SHLC01000001">
    <property type="protein sequence ID" value="RZU64979.1"/>
    <property type="molecule type" value="Genomic_DNA"/>
</dbReference>
<dbReference type="InterPro" id="IPR020616">
    <property type="entry name" value="Thiolase_N"/>
</dbReference>
<gene>
    <name evidence="8" type="ORF">EV379_1293</name>
</gene>
<evidence type="ECO:0000256" key="1">
    <source>
        <dbReference type="ARBA" id="ARBA00010982"/>
    </source>
</evidence>
<keyword evidence="3 5" id="KW-0012">Acyltransferase</keyword>
<dbReference type="PIRSF" id="PIRSF000429">
    <property type="entry name" value="Ac-CoA_Ac_transf"/>
    <property type="match status" value="1"/>
</dbReference>
<dbReference type="CDD" id="cd00751">
    <property type="entry name" value="thiolase"/>
    <property type="match status" value="1"/>
</dbReference>
<feature type="domain" description="Thiolase N-terminal" evidence="6">
    <location>
        <begin position="7"/>
        <end position="258"/>
    </location>
</feature>
<dbReference type="GO" id="GO:0003988">
    <property type="term" value="F:acetyl-CoA C-acyltransferase activity"/>
    <property type="evidence" value="ECO:0007669"/>
    <property type="project" value="TreeGrafter"/>
</dbReference>
<dbReference type="PANTHER" id="PTHR43853">
    <property type="entry name" value="3-KETOACYL-COA THIOLASE, PEROXISOMAL"/>
    <property type="match status" value="1"/>
</dbReference>
<dbReference type="InterPro" id="IPR020617">
    <property type="entry name" value="Thiolase_C"/>
</dbReference>
<dbReference type="GO" id="GO:0010124">
    <property type="term" value="P:phenylacetate catabolic process"/>
    <property type="evidence" value="ECO:0007669"/>
    <property type="project" value="TreeGrafter"/>
</dbReference>
<dbReference type="GO" id="GO:0005737">
    <property type="term" value="C:cytoplasm"/>
    <property type="evidence" value="ECO:0007669"/>
    <property type="project" value="UniProtKB-ARBA"/>
</dbReference>
<name>A0A4Q8AM55_9MICO</name>
<comment type="similarity">
    <text evidence="1 5">Belongs to the thiolase-like superfamily. Thiolase family.</text>
</comment>
<evidence type="ECO:0000256" key="3">
    <source>
        <dbReference type="ARBA" id="ARBA00023315"/>
    </source>
</evidence>
<protein>
    <submittedName>
        <fullName evidence="8">Acetyl-CoA acyltransferase</fullName>
    </submittedName>
</protein>
<evidence type="ECO:0000256" key="4">
    <source>
        <dbReference type="PIRSR" id="PIRSR000429-1"/>
    </source>
</evidence>
<proteinExistence type="inferred from homology"/>
<accession>A0A4Q8AM55</accession>
<keyword evidence="9" id="KW-1185">Reference proteome</keyword>
<organism evidence="8 9">
    <name type="scientific">Microterricola gilva</name>
    <dbReference type="NCBI Taxonomy" id="393267"/>
    <lineage>
        <taxon>Bacteria</taxon>
        <taxon>Bacillati</taxon>
        <taxon>Actinomycetota</taxon>
        <taxon>Actinomycetes</taxon>
        <taxon>Micrococcales</taxon>
        <taxon>Microbacteriaceae</taxon>
        <taxon>Microterricola</taxon>
    </lineage>
</organism>
<evidence type="ECO:0000313" key="9">
    <source>
        <dbReference type="Proteomes" id="UP000291483"/>
    </source>
</evidence>
<evidence type="ECO:0000259" key="7">
    <source>
        <dbReference type="Pfam" id="PF02803"/>
    </source>
</evidence>